<name>A0A2D6YLK6_9DELT</name>
<dbReference type="InterPro" id="IPR008969">
    <property type="entry name" value="CarboxyPept-like_regulatory"/>
</dbReference>
<dbReference type="EMBL" id="NZEX01000127">
    <property type="protein sequence ID" value="MAH64012.1"/>
    <property type="molecule type" value="Genomic_DNA"/>
</dbReference>
<comment type="caution">
    <text evidence="1">The sequence shown here is derived from an EMBL/GenBank/DDBJ whole genome shotgun (WGS) entry which is preliminary data.</text>
</comment>
<dbReference type="Gene3D" id="2.60.40.1120">
    <property type="entry name" value="Carboxypeptidase-like, regulatory domain"/>
    <property type="match status" value="1"/>
</dbReference>
<dbReference type="Proteomes" id="UP000226525">
    <property type="component" value="Unassembled WGS sequence"/>
</dbReference>
<gene>
    <name evidence="1" type="ORF">CMN54_11325</name>
</gene>
<reference evidence="2" key="1">
    <citation type="submission" date="2017-09" db="EMBL/GenBank/DDBJ databases">
        <title>The Reconstruction of 2,631 Draft Metagenome-Assembled Genomes from the Global Oceans.</title>
        <authorList>
            <person name="Tully B.J."/>
            <person name="Graham E.D."/>
            <person name="Heidelberg J.F."/>
        </authorList>
    </citation>
    <scope>NUCLEOTIDE SEQUENCE [LARGE SCALE GENOMIC DNA]</scope>
</reference>
<protein>
    <recommendedName>
        <fullName evidence="3">Carboxypeptidase regulatory-like domain-containing protein</fullName>
    </recommendedName>
</protein>
<dbReference type="AlphaFoldDB" id="A0A2D6YLK6"/>
<dbReference type="SUPFAM" id="SSF49464">
    <property type="entry name" value="Carboxypeptidase regulatory domain-like"/>
    <property type="match status" value="1"/>
</dbReference>
<accession>A0A2D6YLK6</accession>
<evidence type="ECO:0008006" key="3">
    <source>
        <dbReference type="Google" id="ProtNLM"/>
    </source>
</evidence>
<proteinExistence type="predicted"/>
<evidence type="ECO:0000313" key="1">
    <source>
        <dbReference type="EMBL" id="MAH64012.1"/>
    </source>
</evidence>
<sequence length="152" mass="16966">MNALKRNHMKIKPTKFLPTLSICGLLLCGGILIGDSWLEKLINAAGSGIKPVQAAANLSKETKIAYRIQVRDADQLPLERAFVSLQSYPEYQWFTNQLGEITLRVEPNPHHVTIVANGFITQTFALPLVEDRNEVVVSYQLKPNPLLAQTSR</sequence>
<organism evidence="1 2">
    <name type="scientific">SAR324 cluster bacterium</name>
    <dbReference type="NCBI Taxonomy" id="2024889"/>
    <lineage>
        <taxon>Bacteria</taxon>
        <taxon>Deltaproteobacteria</taxon>
        <taxon>SAR324 cluster</taxon>
    </lineage>
</organism>
<evidence type="ECO:0000313" key="2">
    <source>
        <dbReference type="Proteomes" id="UP000226525"/>
    </source>
</evidence>